<dbReference type="InterPro" id="IPR013783">
    <property type="entry name" value="Ig-like_fold"/>
</dbReference>
<organism evidence="2 3">
    <name type="scientific">Aetokthonos hydrillicola Thurmond2011</name>
    <dbReference type="NCBI Taxonomy" id="2712845"/>
    <lineage>
        <taxon>Bacteria</taxon>
        <taxon>Bacillati</taxon>
        <taxon>Cyanobacteriota</taxon>
        <taxon>Cyanophyceae</taxon>
        <taxon>Nostocales</taxon>
        <taxon>Hapalosiphonaceae</taxon>
        <taxon>Aetokthonos</taxon>
    </lineage>
</organism>
<dbReference type="Proteomes" id="UP000667802">
    <property type="component" value="Unassembled WGS sequence"/>
</dbReference>
<dbReference type="RefSeq" id="WP_208352303.1">
    <property type="nucleotide sequence ID" value="NZ_JAALHA020000021.1"/>
</dbReference>
<dbReference type="AlphaFoldDB" id="A0AAP5ICG0"/>
<proteinExistence type="predicted"/>
<dbReference type="Gene3D" id="1.25.40.10">
    <property type="entry name" value="Tetratricopeptide repeat domain"/>
    <property type="match status" value="1"/>
</dbReference>
<gene>
    <name evidence="2" type="ORF">G7B40_031100</name>
</gene>
<protein>
    <submittedName>
        <fullName evidence="2">Tetratricopeptide repeat protein</fullName>
    </submittedName>
</protein>
<dbReference type="EMBL" id="JAALHA020000021">
    <property type="protein sequence ID" value="MDR9898973.1"/>
    <property type="molecule type" value="Genomic_DNA"/>
</dbReference>
<accession>A0AAP5ICG0</accession>
<name>A0AAP5ICG0_9CYAN</name>
<comment type="caution">
    <text evidence="2">The sequence shown here is derived from an EMBL/GenBank/DDBJ whole genome shotgun (WGS) entry which is preliminary data.</text>
</comment>
<evidence type="ECO:0000313" key="3">
    <source>
        <dbReference type="Proteomes" id="UP000667802"/>
    </source>
</evidence>
<dbReference type="InterPro" id="IPR011990">
    <property type="entry name" value="TPR-like_helical_dom_sf"/>
</dbReference>
<keyword evidence="3" id="KW-1185">Reference proteome</keyword>
<dbReference type="SUPFAM" id="SSF48452">
    <property type="entry name" value="TPR-like"/>
    <property type="match status" value="1"/>
</dbReference>
<feature type="region of interest" description="Disordered" evidence="1">
    <location>
        <begin position="109"/>
        <end position="130"/>
    </location>
</feature>
<dbReference type="Gene3D" id="2.60.40.10">
    <property type="entry name" value="Immunoglobulins"/>
    <property type="match status" value="1"/>
</dbReference>
<evidence type="ECO:0000313" key="2">
    <source>
        <dbReference type="EMBL" id="MDR9898973.1"/>
    </source>
</evidence>
<evidence type="ECO:0000256" key="1">
    <source>
        <dbReference type="SAM" id="MobiDB-lite"/>
    </source>
</evidence>
<sequence length="369" mass="41388">MMRIFHNTNWVAVISLSLVLVPVATPGFSQQRQQHGLNFISEIKGSVEMKKPEWKSYQRAYGGETLSPSDKLRLAQGASAKVICDNLMSWDLNSKGEFEVSKGCPSTTRQVLRRPNAKTSPTRAGNDPTIPYLISPRNSAILTRQPTFRWNPVETATSYQVKVLGPDVNWSTQVNQPQVVYSSKQPLKPGSRYWVNITASNGVSNEKEEGRFRGFSVLNDADTKQVNAEIAQLQQEALSNESKMLALAHLYRSNDLNADAIDLLEGLVKKGSRSTAVFQLLGSTYEQVGLNQLARERYLTALQRAKAERNLAGQAIIRASLGEVDVSLDQLKQAFQWFQDAQDNYQLLGDQRQVEELKQKMDDLKRRIS</sequence>
<reference evidence="3" key="1">
    <citation type="journal article" date="2021" name="Science">
        <title>Hunting the eagle killer: A cyanobacterial neurotoxin causes vacuolar myelinopathy.</title>
        <authorList>
            <person name="Breinlinger S."/>
            <person name="Phillips T.J."/>
            <person name="Haram B.N."/>
            <person name="Mares J."/>
            <person name="Martinez Yerena J.A."/>
            <person name="Hrouzek P."/>
            <person name="Sobotka R."/>
            <person name="Henderson W.M."/>
            <person name="Schmieder P."/>
            <person name="Williams S.M."/>
            <person name="Lauderdale J.D."/>
            <person name="Wilde H.D."/>
            <person name="Gerrin W."/>
            <person name="Kust A."/>
            <person name="Washington J.W."/>
            <person name="Wagner C."/>
            <person name="Geier B."/>
            <person name="Liebeke M."/>
            <person name="Enke H."/>
            <person name="Niedermeyer T.H.J."/>
            <person name="Wilde S.B."/>
        </authorList>
    </citation>
    <scope>NUCLEOTIDE SEQUENCE [LARGE SCALE GENOMIC DNA]</scope>
    <source>
        <strain evidence="3">Thurmond2011</strain>
    </source>
</reference>